<feature type="region of interest" description="Disordered" evidence="1">
    <location>
        <begin position="762"/>
        <end position="801"/>
    </location>
</feature>
<feature type="compositionally biased region" description="Basic and acidic residues" evidence="1">
    <location>
        <begin position="575"/>
        <end position="591"/>
    </location>
</feature>
<protein>
    <submittedName>
        <fullName evidence="3">LADA_0A06194g1_1</fullName>
    </submittedName>
</protein>
<feature type="compositionally biased region" description="Basic and acidic residues" evidence="1">
    <location>
        <begin position="419"/>
        <end position="437"/>
    </location>
</feature>
<dbReference type="InterPro" id="IPR004127">
    <property type="entry name" value="Prefoldin_subunit_alpha"/>
</dbReference>
<dbReference type="GO" id="GO:1990115">
    <property type="term" value="P:RNA polymerase III assembly"/>
    <property type="evidence" value="ECO:0007669"/>
    <property type="project" value="TreeGrafter"/>
</dbReference>
<feature type="domain" description="DUF3835" evidence="2">
    <location>
        <begin position="718"/>
        <end position="796"/>
    </location>
</feature>
<feature type="region of interest" description="Disordered" evidence="1">
    <location>
        <begin position="328"/>
        <end position="354"/>
    </location>
</feature>
<feature type="region of interest" description="Disordered" evidence="1">
    <location>
        <begin position="161"/>
        <end position="239"/>
    </location>
</feature>
<sequence length="801" mass="89306">MESLIDIVVKTSKNLKDKLNFLKDQKQQYLEVKSHFIKYQESAASAEKGLILGEFIISSSKIYLNIGYEYYVEKSEQEALQFVGEKLQLIDQAIDQFEVKSREAKETLRNLKQVQTTEEQNGKPLADDSDLNIPPAENDEGLPFMEIREELDDEGNIVASAVSPTAGNKESASETHSQSRIEEIKEDSNHTDSGIAATSDARFDEDFETNIRERTSGSSRPSAKEADLSEVSVKGNPRATIDHENMYTFDGLVRQLELQDSLEDGDLDNENVHYDFNSFQSSNDLDDDGEDLYDTDDDYDEYAESEIPSIVPEVARSRFMEQLNELRRKKERSLSVNEGTPGAPEPEAQKEVPKPAKKVGFAPELDVIEVENLKKETKANTFTGAIERGTHIAANAIDDDGFDPDLFAKLIGAKGSDEIHDKYQSAQDVKRQEEPIKRGPRVSRFKKDRSANRSSDSVKPSVALGNDLRENDPRNFKESGIVDDVKENTVLPVTTPEGVQSVRSYPSEVPREATSGLNPSVSDVTEVLASVDLEGDATSTQSYDNAPKNQTPFKSNLRSLQKPSTRRQQKTRRPRPVDLEETEKTKSEDTATKTLPSVSESKNYPFDKTDTGSFPAEVIAHMKTDDLPENFVQNPSVDFNTLGENLDDMARAYILGLYNADVEDPGTVLESLDDFKTYNKEAESLQSEISTFLSQSPTEDPADSPVDQSQEIDDGPVSTDLIERQTVSPADYAGGDDPALNSQNLHHDVAVEYQRLRQKLIASQGTTAPTSEELQLEPIDEHGNPIKTSRFKSSKLRFDRL</sequence>
<dbReference type="GO" id="GO:0005737">
    <property type="term" value="C:cytoplasm"/>
    <property type="evidence" value="ECO:0007669"/>
    <property type="project" value="TreeGrafter"/>
</dbReference>
<feature type="compositionally biased region" description="Polar residues" evidence="1">
    <location>
        <begin position="537"/>
        <end position="559"/>
    </location>
</feature>
<dbReference type="GO" id="GO:1990114">
    <property type="term" value="P:RNA polymerase II core complex assembly"/>
    <property type="evidence" value="ECO:0007669"/>
    <property type="project" value="TreeGrafter"/>
</dbReference>
<feature type="compositionally biased region" description="Polar residues" evidence="1">
    <location>
        <begin position="687"/>
        <end position="698"/>
    </location>
</feature>
<dbReference type="GO" id="GO:1990113">
    <property type="term" value="P:RNA polymerase I assembly"/>
    <property type="evidence" value="ECO:0007669"/>
    <property type="project" value="TreeGrafter"/>
</dbReference>
<evidence type="ECO:0000256" key="1">
    <source>
        <dbReference type="SAM" id="MobiDB-lite"/>
    </source>
</evidence>
<dbReference type="Pfam" id="PF02996">
    <property type="entry name" value="Prefoldin"/>
    <property type="match status" value="1"/>
</dbReference>
<dbReference type="InterPro" id="IPR024325">
    <property type="entry name" value="DUF3835"/>
</dbReference>
<feature type="compositionally biased region" description="Basic residues" evidence="1">
    <location>
        <begin position="564"/>
        <end position="574"/>
    </location>
</feature>
<dbReference type="PANTHER" id="PTHR12674:SF2">
    <property type="entry name" value="PREFOLDIN SUBUNIT 5"/>
    <property type="match status" value="1"/>
</dbReference>
<feature type="region of interest" description="Disordered" evidence="1">
    <location>
        <begin position="111"/>
        <end position="140"/>
    </location>
</feature>
<name>A0A1G4IPC4_9SACH</name>
<feature type="region of interest" description="Disordered" evidence="1">
    <location>
        <begin position="687"/>
        <end position="719"/>
    </location>
</feature>
<reference evidence="3 4" key="1">
    <citation type="submission" date="2016-03" db="EMBL/GenBank/DDBJ databases">
        <authorList>
            <person name="Devillers H."/>
        </authorList>
    </citation>
    <scope>NUCLEOTIDE SEQUENCE [LARGE SCALE GENOMIC DNA]</scope>
    <source>
        <strain evidence="3">CBS 10888</strain>
    </source>
</reference>
<feature type="compositionally biased region" description="Basic residues" evidence="1">
    <location>
        <begin position="438"/>
        <end position="447"/>
    </location>
</feature>
<gene>
    <name evidence="3" type="ORF">LADA_0A06194G</name>
</gene>
<feature type="region of interest" description="Disordered" evidence="1">
    <location>
        <begin position="419"/>
        <end position="611"/>
    </location>
</feature>
<feature type="compositionally biased region" description="Polar residues" evidence="1">
    <location>
        <begin position="592"/>
        <end position="602"/>
    </location>
</feature>
<dbReference type="GO" id="GO:0016272">
    <property type="term" value="C:prefoldin complex"/>
    <property type="evidence" value="ECO:0007669"/>
    <property type="project" value="InterPro"/>
</dbReference>
<feature type="compositionally biased region" description="Basic and acidic residues" evidence="1">
    <location>
        <begin position="171"/>
        <end position="190"/>
    </location>
</feature>
<accession>A0A1G4IPC4</accession>
<feature type="compositionally biased region" description="Basic and acidic residues" evidence="1">
    <location>
        <begin position="201"/>
        <end position="215"/>
    </location>
</feature>
<evidence type="ECO:0000313" key="4">
    <source>
        <dbReference type="Proteomes" id="UP000190274"/>
    </source>
</evidence>
<dbReference type="Pfam" id="PF12927">
    <property type="entry name" value="DUF3835"/>
    <property type="match status" value="1"/>
</dbReference>
<dbReference type="STRING" id="1266660.A0A1G4IPC4"/>
<dbReference type="AlphaFoldDB" id="A0A1G4IPC4"/>
<evidence type="ECO:0000313" key="3">
    <source>
        <dbReference type="EMBL" id="SCU78552.1"/>
    </source>
</evidence>
<keyword evidence="4" id="KW-1185">Reference proteome</keyword>
<organism evidence="3 4">
    <name type="scientific">Lachancea dasiensis</name>
    <dbReference type="NCBI Taxonomy" id="1072105"/>
    <lineage>
        <taxon>Eukaryota</taxon>
        <taxon>Fungi</taxon>
        <taxon>Dikarya</taxon>
        <taxon>Ascomycota</taxon>
        <taxon>Saccharomycotina</taxon>
        <taxon>Saccharomycetes</taxon>
        <taxon>Saccharomycetales</taxon>
        <taxon>Saccharomycetaceae</taxon>
        <taxon>Lachancea</taxon>
    </lineage>
</organism>
<dbReference type="GO" id="GO:0051082">
    <property type="term" value="F:unfolded protein binding"/>
    <property type="evidence" value="ECO:0007669"/>
    <property type="project" value="InterPro"/>
</dbReference>
<dbReference type="SUPFAM" id="SSF46579">
    <property type="entry name" value="Prefoldin"/>
    <property type="match status" value="1"/>
</dbReference>
<dbReference type="InterPro" id="IPR011599">
    <property type="entry name" value="PFD_alpha_archaea"/>
</dbReference>
<evidence type="ECO:0000259" key="2">
    <source>
        <dbReference type="Pfam" id="PF12927"/>
    </source>
</evidence>
<dbReference type="EMBL" id="LT598460">
    <property type="protein sequence ID" value="SCU78552.1"/>
    <property type="molecule type" value="Genomic_DNA"/>
</dbReference>
<dbReference type="OrthoDB" id="21413at2759"/>
<dbReference type="GO" id="GO:0006457">
    <property type="term" value="P:protein folding"/>
    <property type="evidence" value="ECO:0007669"/>
    <property type="project" value="InterPro"/>
</dbReference>
<dbReference type="Proteomes" id="UP000190274">
    <property type="component" value="Chromosome A"/>
</dbReference>
<feature type="compositionally biased region" description="Polar residues" evidence="1">
    <location>
        <begin position="762"/>
        <end position="773"/>
    </location>
</feature>
<proteinExistence type="predicted"/>
<feature type="compositionally biased region" description="Basic and acidic residues" evidence="1">
    <location>
        <begin position="467"/>
        <end position="477"/>
    </location>
</feature>
<dbReference type="PANTHER" id="PTHR12674">
    <property type="entry name" value="PREFOLDIN SUBUNIT 5"/>
    <property type="match status" value="1"/>
</dbReference>